<evidence type="ECO:0000313" key="5">
    <source>
        <dbReference type="EMBL" id="MBM9617952.1"/>
    </source>
</evidence>
<gene>
    <name evidence="5" type="ORF">JE024_04210</name>
</gene>
<dbReference type="Gene3D" id="3.40.50.970">
    <property type="match status" value="1"/>
</dbReference>
<feature type="compositionally biased region" description="Low complexity" evidence="3">
    <location>
        <begin position="352"/>
        <end position="371"/>
    </location>
</feature>
<dbReference type="PANTHER" id="PTHR31273:SF0">
    <property type="entry name" value="PHOSPHOKETOLASE-RELATED"/>
    <property type="match status" value="1"/>
</dbReference>
<feature type="domain" description="Xylulose 5-phosphate/Fructose 6-phosphate phosphoketolase C-terminal" evidence="4">
    <location>
        <begin position="36"/>
        <end position="201"/>
    </location>
</feature>
<comment type="similarity">
    <text evidence="1">Belongs to the XFP family.</text>
</comment>
<dbReference type="InterPro" id="IPR005593">
    <property type="entry name" value="Xul5P/Fru6P_PKetolase"/>
</dbReference>
<evidence type="ECO:0000256" key="3">
    <source>
        <dbReference type="SAM" id="MobiDB-lite"/>
    </source>
</evidence>
<protein>
    <recommendedName>
        <fullName evidence="4">Xylulose 5-phosphate/Fructose 6-phosphate phosphoketolase C-terminal domain-containing protein</fullName>
    </recommendedName>
</protein>
<feature type="region of interest" description="Disordered" evidence="3">
    <location>
        <begin position="345"/>
        <end position="535"/>
    </location>
</feature>
<organism evidence="5 6">
    <name type="scientific">Streptomyces zhihengii</name>
    <dbReference type="NCBI Taxonomy" id="1818004"/>
    <lineage>
        <taxon>Bacteria</taxon>
        <taxon>Bacillati</taxon>
        <taxon>Actinomycetota</taxon>
        <taxon>Actinomycetes</taxon>
        <taxon>Kitasatosporales</taxon>
        <taxon>Streptomycetaceae</taxon>
        <taxon>Streptomyces</taxon>
    </lineage>
</organism>
<dbReference type="Gene3D" id="3.40.50.920">
    <property type="match status" value="1"/>
</dbReference>
<proteinExistence type="inferred from homology"/>
<dbReference type="InterPro" id="IPR018969">
    <property type="entry name" value="Xul5P/Fru6P_PKetolase_C"/>
</dbReference>
<keyword evidence="2" id="KW-0456">Lyase</keyword>
<evidence type="ECO:0000313" key="6">
    <source>
        <dbReference type="Proteomes" id="UP000664109"/>
    </source>
</evidence>
<dbReference type="EMBL" id="JAFEJA010000001">
    <property type="protein sequence ID" value="MBM9617952.1"/>
    <property type="molecule type" value="Genomic_DNA"/>
</dbReference>
<keyword evidence="6" id="KW-1185">Reference proteome</keyword>
<sequence>MAGVRLPPDANTLLVNVERPFRDTGRINLVMAGMHSAAQWLGLDEARRHCAAGTPVWPWASTGAGNDAPEVVLACAGGIPTAETPAAEQLLRRDLPDARVRIMNVVDLCSLAPPDRHPHGLADAGFEAVFDTDLPVVLDFHGYPSAVHQLLHGRPRPERFPVRGYVEEGTTTTPYDLLLSNGVSGHDLAITALEHLRGARRRPATWRCATPPNGPGRGRSCAARASIRRRSRGGVGSHEAVCRAAARRTQRPAAHRSSRTRTPRHRVLGVRCLVTVTTTLVDLTFREQTVTGNDSITSTTAQLEEELPRLEALQHALRGELEQVTVRLESVRGALTALGALASAPLPRPRAEPSAPAAPAESADADAVTPTPAAPAAPAPEAAAAEADAEAPAEAPEAASVESGTKAAEDEAAPAASVPAQTKRSGAAGSARTTTRAATGKAKATTGRKTTAKPAKPAKATKSAAPARSTKTAGAAATKKAATAGKTATDAKTAAEPAKPAKATKSAAPAKAAKAAEPTKAAESAAPAADQKDGTGLTEQVVAVLAARADTALRARDVTEALGRETTPGGINTVRSTLDRLVATSRAARAGRGLYQAPAN</sequence>
<dbReference type="Pfam" id="PF09363">
    <property type="entry name" value="XFP_C"/>
    <property type="match status" value="1"/>
</dbReference>
<name>A0ABS2UM36_9ACTN</name>
<evidence type="ECO:0000259" key="4">
    <source>
        <dbReference type="Pfam" id="PF09363"/>
    </source>
</evidence>
<dbReference type="InterPro" id="IPR009014">
    <property type="entry name" value="Transketo_C/PFOR_II"/>
</dbReference>
<comment type="caution">
    <text evidence="5">The sequence shown here is derived from an EMBL/GenBank/DDBJ whole genome shotgun (WGS) entry which is preliminary data.</text>
</comment>
<dbReference type="Proteomes" id="UP000664109">
    <property type="component" value="Unassembled WGS sequence"/>
</dbReference>
<evidence type="ECO:0000256" key="2">
    <source>
        <dbReference type="ARBA" id="ARBA00023239"/>
    </source>
</evidence>
<accession>A0ABS2UM36</accession>
<evidence type="ECO:0000256" key="1">
    <source>
        <dbReference type="ARBA" id="ARBA00005623"/>
    </source>
</evidence>
<reference evidence="5 6" key="1">
    <citation type="journal article" date="2016" name="Arch. Microbiol.">
        <title>Streptomyces zhihengii sp. nov., isolated from rhizospheric soil of Psammosilene tunicoides.</title>
        <authorList>
            <person name="Huang M.J."/>
            <person name="Fei J.J."/>
            <person name="Salam N."/>
            <person name="Kim C.J."/>
            <person name="Hozzein W.N."/>
            <person name="Xiao M."/>
            <person name="Huang H.Q."/>
            <person name="Li W.J."/>
        </authorList>
    </citation>
    <scope>NUCLEOTIDE SEQUENCE [LARGE SCALE GENOMIC DNA]</scope>
    <source>
        <strain evidence="5 6">YIM T102</strain>
    </source>
</reference>
<dbReference type="PANTHER" id="PTHR31273">
    <property type="entry name" value="PHOSPHOKETOLASE-RELATED"/>
    <property type="match status" value="1"/>
</dbReference>
<feature type="compositionally biased region" description="Low complexity" evidence="3">
    <location>
        <begin position="413"/>
        <end position="529"/>
    </location>
</feature>
<feature type="compositionally biased region" description="Low complexity" evidence="3">
    <location>
        <begin position="379"/>
        <end position="399"/>
    </location>
</feature>